<gene>
    <name evidence="4" type="ORF">Q757_03690</name>
</gene>
<evidence type="ECO:0000313" key="5">
    <source>
        <dbReference type="Proteomes" id="UP000030023"/>
    </source>
</evidence>
<reference evidence="4 5" key="1">
    <citation type="journal article" date="2014" name="Antonie Van Leeuwenhoek">
        <title>Oenococcus alcoholitolerans sp. nov., a lactic acid bacteria isolated from cachaca and ethanol fermentation processes.</title>
        <authorList>
            <person name="Badotti F."/>
            <person name="Moreira A.P."/>
            <person name="Tonon L.A."/>
            <person name="de Lucena B.T."/>
            <person name="Gomes Fde C."/>
            <person name="Kruger R."/>
            <person name="Thompson C.C."/>
            <person name="de Morais M.A.Jr."/>
            <person name="Rosa C.A."/>
            <person name="Thompson F.L."/>
        </authorList>
    </citation>
    <scope>NUCLEOTIDE SEQUENCE [LARGE SCALE GENOMIC DNA]</scope>
    <source>
        <strain evidence="4 5">UFRJ-M7.2.18</strain>
    </source>
</reference>
<evidence type="ECO:0000259" key="3">
    <source>
        <dbReference type="PROSITE" id="PS51462"/>
    </source>
</evidence>
<dbReference type="EMBL" id="AXCV01000131">
    <property type="protein sequence ID" value="KGO31992.1"/>
    <property type="molecule type" value="Genomic_DNA"/>
</dbReference>
<dbReference type="PANTHER" id="PTHR43046:SF2">
    <property type="entry name" value="8-OXO-DGTP DIPHOSPHATASE-RELATED"/>
    <property type="match status" value="1"/>
</dbReference>
<protein>
    <submittedName>
        <fullName evidence="4">ADP-ribose pyrophosphatase</fullName>
    </submittedName>
</protein>
<dbReference type="PANTHER" id="PTHR43046">
    <property type="entry name" value="GDP-MANNOSE MANNOSYL HYDROLASE"/>
    <property type="match status" value="1"/>
</dbReference>
<dbReference type="Gene3D" id="3.90.79.10">
    <property type="entry name" value="Nucleoside Triphosphate Pyrophosphohydrolase"/>
    <property type="match status" value="1"/>
</dbReference>
<dbReference type="InterPro" id="IPR015797">
    <property type="entry name" value="NUDIX_hydrolase-like_dom_sf"/>
</dbReference>
<accession>A0ABR4XR82</accession>
<evidence type="ECO:0000313" key="4">
    <source>
        <dbReference type="EMBL" id="KGO31992.1"/>
    </source>
</evidence>
<organism evidence="4 5">
    <name type="scientific">Oenococcus alcoholitolerans</name>
    <dbReference type="NCBI Taxonomy" id="931074"/>
    <lineage>
        <taxon>Bacteria</taxon>
        <taxon>Bacillati</taxon>
        <taxon>Bacillota</taxon>
        <taxon>Bacilli</taxon>
        <taxon>Lactobacillales</taxon>
        <taxon>Lactobacillaceae</taxon>
        <taxon>Oenococcus</taxon>
    </lineage>
</organism>
<dbReference type="PRINTS" id="PR00502">
    <property type="entry name" value="NUDIXFAMILY"/>
</dbReference>
<proteinExistence type="predicted"/>
<dbReference type="InterPro" id="IPR000086">
    <property type="entry name" value="NUDIX_hydrolase_dom"/>
</dbReference>
<evidence type="ECO:0000256" key="1">
    <source>
        <dbReference type="ARBA" id="ARBA00001946"/>
    </source>
</evidence>
<dbReference type="SUPFAM" id="SSF55811">
    <property type="entry name" value="Nudix"/>
    <property type="match status" value="1"/>
</dbReference>
<keyword evidence="2" id="KW-0378">Hydrolase</keyword>
<dbReference type="Proteomes" id="UP000030023">
    <property type="component" value="Unassembled WGS sequence"/>
</dbReference>
<dbReference type="InterPro" id="IPR020476">
    <property type="entry name" value="Nudix_hydrolase"/>
</dbReference>
<keyword evidence="5" id="KW-1185">Reference proteome</keyword>
<name>A0ABR4XR82_9LACO</name>
<dbReference type="PROSITE" id="PS51462">
    <property type="entry name" value="NUDIX"/>
    <property type="match status" value="1"/>
</dbReference>
<feature type="non-terminal residue" evidence="4">
    <location>
        <position position="128"/>
    </location>
</feature>
<comment type="caution">
    <text evidence="4">The sequence shown here is derived from an EMBL/GenBank/DDBJ whole genome shotgun (WGS) entry which is preliminary data.</text>
</comment>
<sequence length="128" mass="14383">MLNTFGLLWDDNHQALLLEQRADIPDGWSFPGGFVEFGESPDQTIVREFKEELSIDVEVQQMFEIGSTVNLHNSWGDAQENVSMGFIVKYLAGDIKVDGVETLSAEFVPIDPEPKMFVPSAQTNIHRI</sequence>
<evidence type="ECO:0000256" key="2">
    <source>
        <dbReference type="ARBA" id="ARBA00022801"/>
    </source>
</evidence>
<feature type="domain" description="Nudix hydrolase" evidence="3">
    <location>
        <begin position="1"/>
        <end position="128"/>
    </location>
</feature>
<dbReference type="Pfam" id="PF00293">
    <property type="entry name" value="NUDIX"/>
    <property type="match status" value="1"/>
</dbReference>
<comment type="cofactor">
    <cofactor evidence="1">
        <name>Mg(2+)</name>
        <dbReference type="ChEBI" id="CHEBI:18420"/>
    </cofactor>
</comment>